<name>A0A813I188_POLGL</name>
<protein>
    <submittedName>
        <fullName evidence="2">Uncharacterized protein</fullName>
    </submittedName>
</protein>
<comment type="caution">
    <text evidence="2">The sequence shown here is derived from an EMBL/GenBank/DDBJ whole genome shotgun (WGS) entry which is preliminary data.</text>
</comment>
<organism evidence="2 3">
    <name type="scientific">Polarella glacialis</name>
    <name type="common">Dinoflagellate</name>
    <dbReference type="NCBI Taxonomy" id="89957"/>
    <lineage>
        <taxon>Eukaryota</taxon>
        <taxon>Sar</taxon>
        <taxon>Alveolata</taxon>
        <taxon>Dinophyceae</taxon>
        <taxon>Suessiales</taxon>
        <taxon>Suessiaceae</taxon>
        <taxon>Polarella</taxon>
    </lineage>
</organism>
<feature type="non-terminal residue" evidence="2">
    <location>
        <position position="1"/>
    </location>
</feature>
<proteinExistence type="predicted"/>
<dbReference type="OMA" id="AEEEMQY"/>
<dbReference type="Proteomes" id="UP000654075">
    <property type="component" value="Unassembled WGS sequence"/>
</dbReference>
<sequence length="177" mass="20115">VSFMGSDKVPSAQNSLELKSAEDHAVPLLTAEEEMQYQRALWVNRLLKEQLAAQTQGLSIQEIEEAQAQIQARMREASRLEAWRHDGQGPQRVPGAPAAAPRSFWSRATPRRQQATSTHKSHFEVNRKRDNNRIQQENWAFLQRLESVRSTFTPRVTAPSLIPKLSPRSRLLGPARD</sequence>
<feature type="region of interest" description="Disordered" evidence="1">
    <location>
        <begin position="156"/>
        <end position="177"/>
    </location>
</feature>
<evidence type="ECO:0000313" key="3">
    <source>
        <dbReference type="Proteomes" id="UP000654075"/>
    </source>
</evidence>
<keyword evidence="3" id="KW-1185">Reference proteome</keyword>
<evidence type="ECO:0000313" key="2">
    <source>
        <dbReference type="EMBL" id="CAE8643744.1"/>
    </source>
</evidence>
<accession>A0A813I188</accession>
<dbReference type="AlphaFoldDB" id="A0A813I188"/>
<dbReference type="EMBL" id="CAJNNV010033416">
    <property type="protein sequence ID" value="CAE8643744.1"/>
    <property type="molecule type" value="Genomic_DNA"/>
</dbReference>
<gene>
    <name evidence="2" type="ORF">PGLA1383_LOCUS58046</name>
</gene>
<reference evidence="2" key="1">
    <citation type="submission" date="2021-02" db="EMBL/GenBank/DDBJ databases">
        <authorList>
            <person name="Dougan E. K."/>
            <person name="Rhodes N."/>
            <person name="Thang M."/>
            <person name="Chan C."/>
        </authorList>
    </citation>
    <scope>NUCLEOTIDE SEQUENCE</scope>
</reference>
<evidence type="ECO:0000256" key="1">
    <source>
        <dbReference type="SAM" id="MobiDB-lite"/>
    </source>
</evidence>
<dbReference type="OrthoDB" id="422360at2759"/>